<dbReference type="eggNOG" id="COG0745">
    <property type="taxonomic scope" value="Bacteria"/>
</dbReference>
<evidence type="ECO:0000256" key="1">
    <source>
        <dbReference type="ARBA" id="ARBA00022553"/>
    </source>
</evidence>
<dbReference type="Gene3D" id="3.40.50.2300">
    <property type="match status" value="1"/>
</dbReference>
<keyword evidence="1 2" id="KW-0597">Phosphoprotein</keyword>
<evidence type="ECO:0000259" key="3">
    <source>
        <dbReference type="PROSITE" id="PS50110"/>
    </source>
</evidence>
<dbReference type="HOGENOM" id="CLU_000445_69_17_0"/>
<dbReference type="AlphaFoldDB" id="E1I9M8"/>
<evidence type="ECO:0000256" key="2">
    <source>
        <dbReference type="PROSITE-ProRule" id="PRU00169"/>
    </source>
</evidence>
<dbReference type="CDD" id="cd17546">
    <property type="entry name" value="REC_hyHK_CKI1_RcsC-like"/>
    <property type="match status" value="1"/>
</dbReference>
<keyword evidence="5" id="KW-1185">Reference proteome</keyword>
<dbReference type="STRING" id="765420.OSCT_0029"/>
<reference evidence="4 5" key="1">
    <citation type="journal article" date="2011" name="J. Bacteriol.">
        <title>Draft genome sequence of the anoxygenic filamentous phototrophic bacterium Oscillochloris trichoides subsp. DG-6.</title>
        <authorList>
            <person name="Kuznetsov B.B."/>
            <person name="Ivanovsky R.N."/>
            <person name="Keppen O.I."/>
            <person name="Sukhacheva M.V."/>
            <person name="Bumazhkin B.K."/>
            <person name="Patutina E.O."/>
            <person name="Beletsky A.V."/>
            <person name="Mardanov A.V."/>
            <person name="Baslerov R.V."/>
            <person name="Panteleeva A.N."/>
            <person name="Kolganova T.V."/>
            <person name="Ravin N.V."/>
            <person name="Skryabin K.G."/>
        </authorList>
    </citation>
    <scope>NUCLEOTIDE SEQUENCE [LARGE SCALE GENOMIC DNA]</scope>
    <source>
        <strain evidence="4 5">DG-6</strain>
    </source>
</reference>
<gene>
    <name evidence="4" type="ORF">OSCT_0029</name>
</gene>
<dbReference type="GO" id="GO:0000160">
    <property type="term" value="P:phosphorelay signal transduction system"/>
    <property type="evidence" value="ECO:0007669"/>
    <property type="project" value="InterPro"/>
</dbReference>
<feature type="domain" description="Response regulatory" evidence="3">
    <location>
        <begin position="3"/>
        <end position="119"/>
    </location>
</feature>
<dbReference type="PROSITE" id="PS50110">
    <property type="entry name" value="RESPONSE_REGULATORY"/>
    <property type="match status" value="1"/>
</dbReference>
<accession>E1I9M8</accession>
<dbReference type="PANTHER" id="PTHR44591">
    <property type="entry name" value="STRESS RESPONSE REGULATOR PROTEIN 1"/>
    <property type="match status" value="1"/>
</dbReference>
<evidence type="ECO:0000313" key="5">
    <source>
        <dbReference type="Proteomes" id="UP000054010"/>
    </source>
</evidence>
<dbReference type="InterPro" id="IPR050595">
    <property type="entry name" value="Bact_response_regulator"/>
</dbReference>
<dbReference type="InterPro" id="IPR001789">
    <property type="entry name" value="Sig_transdc_resp-reg_receiver"/>
</dbReference>
<protein>
    <submittedName>
        <fullName evidence="4">Response regulator receiver protein</fullName>
    </submittedName>
</protein>
<dbReference type="Proteomes" id="UP000054010">
    <property type="component" value="Unassembled WGS sequence"/>
</dbReference>
<dbReference type="PANTHER" id="PTHR44591:SF3">
    <property type="entry name" value="RESPONSE REGULATORY DOMAIN-CONTAINING PROTEIN"/>
    <property type="match status" value="1"/>
</dbReference>
<sequence length="138" mass="15135">MATILIVDDYAPNHRLMSFVLEQHGYAVQAVIDGRQALDSLEYTHVDLVLTDLTMPKMDGLELTRTLRADPRFAALPIIIVTASTREQDHVRASGVGVNAFLTKPVDSEDLVAEVARLLQLSVPHDSSQMRGGQPTTV</sequence>
<evidence type="ECO:0000313" key="4">
    <source>
        <dbReference type="EMBL" id="EFO82106.1"/>
    </source>
</evidence>
<comment type="caution">
    <text evidence="4">The sequence shown here is derived from an EMBL/GenBank/DDBJ whole genome shotgun (WGS) entry which is preliminary data.</text>
</comment>
<dbReference type="SMART" id="SM00448">
    <property type="entry name" value="REC"/>
    <property type="match status" value="1"/>
</dbReference>
<dbReference type="OrthoDB" id="9802491at2"/>
<dbReference type="EMBL" id="ADVR01000001">
    <property type="protein sequence ID" value="EFO82106.1"/>
    <property type="molecule type" value="Genomic_DNA"/>
</dbReference>
<dbReference type="Pfam" id="PF00072">
    <property type="entry name" value="Response_reg"/>
    <property type="match status" value="1"/>
</dbReference>
<dbReference type="SUPFAM" id="SSF52172">
    <property type="entry name" value="CheY-like"/>
    <property type="match status" value="1"/>
</dbReference>
<proteinExistence type="predicted"/>
<feature type="modified residue" description="4-aspartylphosphate" evidence="2">
    <location>
        <position position="52"/>
    </location>
</feature>
<dbReference type="InterPro" id="IPR011006">
    <property type="entry name" value="CheY-like_superfamily"/>
</dbReference>
<organism evidence="4 5">
    <name type="scientific">Oscillochloris trichoides DG-6</name>
    <dbReference type="NCBI Taxonomy" id="765420"/>
    <lineage>
        <taxon>Bacteria</taxon>
        <taxon>Bacillati</taxon>
        <taxon>Chloroflexota</taxon>
        <taxon>Chloroflexia</taxon>
        <taxon>Chloroflexales</taxon>
        <taxon>Chloroflexineae</taxon>
        <taxon>Oscillochloridaceae</taxon>
        <taxon>Oscillochloris</taxon>
    </lineage>
</organism>
<name>E1I9M8_9CHLR</name>